<gene>
    <name evidence="7 9" type="primary">recO</name>
    <name evidence="9" type="ORF">H1W37_00875</name>
</gene>
<evidence type="ECO:0000256" key="3">
    <source>
        <dbReference type="ARBA" id="ARBA00022763"/>
    </source>
</evidence>
<evidence type="ECO:0000256" key="7">
    <source>
        <dbReference type="HAMAP-Rule" id="MF_00201"/>
    </source>
</evidence>
<proteinExistence type="inferred from homology"/>
<dbReference type="GO" id="GO:0006310">
    <property type="term" value="P:DNA recombination"/>
    <property type="evidence" value="ECO:0007669"/>
    <property type="project" value="UniProtKB-UniRule"/>
</dbReference>
<dbReference type="HAMAP" id="MF_00201">
    <property type="entry name" value="RecO"/>
    <property type="match status" value="1"/>
</dbReference>
<dbReference type="Gene3D" id="1.20.1440.120">
    <property type="entry name" value="Recombination protein O, C-terminal domain"/>
    <property type="match status" value="1"/>
</dbReference>
<evidence type="ECO:0000313" key="10">
    <source>
        <dbReference type="Proteomes" id="UP000559404"/>
    </source>
</evidence>
<dbReference type="PANTHER" id="PTHR33991">
    <property type="entry name" value="DNA REPAIR PROTEIN RECO"/>
    <property type="match status" value="1"/>
</dbReference>
<name>A0A838XJY6_9HYPH</name>
<dbReference type="SUPFAM" id="SSF57863">
    <property type="entry name" value="ArfGap/RecO-like zinc finger"/>
    <property type="match status" value="1"/>
</dbReference>
<evidence type="ECO:0000256" key="2">
    <source>
        <dbReference type="ARBA" id="ARBA00021310"/>
    </source>
</evidence>
<evidence type="ECO:0000256" key="5">
    <source>
        <dbReference type="ARBA" id="ARBA00023204"/>
    </source>
</evidence>
<dbReference type="RefSeq" id="WP_181758376.1">
    <property type="nucleotide sequence ID" value="NZ_BMCR01000001.1"/>
</dbReference>
<keyword evidence="4 7" id="KW-0233">DNA recombination</keyword>
<protein>
    <recommendedName>
        <fullName evidence="2 7">DNA repair protein RecO</fullName>
    </recommendedName>
    <alternativeName>
        <fullName evidence="6 7">Recombination protein O</fullName>
    </alternativeName>
</protein>
<reference evidence="9 10" key="2">
    <citation type="submission" date="2020-08" db="EMBL/GenBank/DDBJ databases">
        <title>Stappia taiwanensis sp. nov., isolated from a coastal thermal spring.</title>
        <authorList>
            <person name="Kampfer P."/>
        </authorList>
    </citation>
    <scope>NUCLEOTIDE SEQUENCE [LARGE SCALE GENOMIC DNA]</scope>
    <source>
        <strain evidence="9 10">DSM 23284</strain>
    </source>
</reference>
<dbReference type="Pfam" id="PF02565">
    <property type="entry name" value="RecO_C"/>
    <property type="match status" value="1"/>
</dbReference>
<dbReference type="InterPro" id="IPR022572">
    <property type="entry name" value="DNA_rep/recomb_RecO_N"/>
</dbReference>
<dbReference type="InterPro" id="IPR037278">
    <property type="entry name" value="ARFGAP/RecO"/>
</dbReference>
<keyword evidence="10" id="KW-1185">Reference proteome</keyword>
<dbReference type="InterPro" id="IPR042242">
    <property type="entry name" value="RecO_C"/>
</dbReference>
<evidence type="ECO:0000256" key="1">
    <source>
        <dbReference type="ARBA" id="ARBA00007452"/>
    </source>
</evidence>
<dbReference type="Proteomes" id="UP000559404">
    <property type="component" value="Unassembled WGS sequence"/>
</dbReference>
<dbReference type="InterPro" id="IPR012340">
    <property type="entry name" value="NA-bd_OB-fold"/>
</dbReference>
<evidence type="ECO:0000259" key="8">
    <source>
        <dbReference type="Pfam" id="PF11967"/>
    </source>
</evidence>
<dbReference type="AlphaFoldDB" id="A0A838XJY6"/>
<dbReference type="EMBL" id="JACEON010000001">
    <property type="protein sequence ID" value="MBA4610187.1"/>
    <property type="molecule type" value="Genomic_DNA"/>
</dbReference>
<accession>A0A838XJY6</accession>
<comment type="similarity">
    <text evidence="1 7">Belongs to the RecO family.</text>
</comment>
<dbReference type="InterPro" id="IPR003717">
    <property type="entry name" value="RecO"/>
</dbReference>
<dbReference type="NCBIfam" id="TIGR00613">
    <property type="entry name" value="reco"/>
    <property type="match status" value="1"/>
</dbReference>
<comment type="caution">
    <text evidence="9">The sequence shown here is derived from an EMBL/GenBank/DDBJ whole genome shotgun (WGS) entry which is preliminary data.</text>
</comment>
<feature type="domain" description="DNA replication/recombination mediator RecO N-terminal" evidence="8">
    <location>
        <begin position="1"/>
        <end position="70"/>
    </location>
</feature>
<dbReference type="GO" id="GO:0043590">
    <property type="term" value="C:bacterial nucleoid"/>
    <property type="evidence" value="ECO:0007669"/>
    <property type="project" value="TreeGrafter"/>
</dbReference>
<dbReference type="Pfam" id="PF11967">
    <property type="entry name" value="RecO_N"/>
    <property type="match status" value="1"/>
</dbReference>
<comment type="function">
    <text evidence="7">Involved in DNA repair and RecF pathway recombination.</text>
</comment>
<evidence type="ECO:0000256" key="4">
    <source>
        <dbReference type="ARBA" id="ARBA00023172"/>
    </source>
</evidence>
<sequence>MQWTGEGIILATRKLGETSVILEVMTRDRGRHLGVVRGGRSRKMQAALQPGNEVGLVWRARIDDQLGTFTVEPQVMRAASLMTSPTGVYGIQTLAALLHLLPERDPHPQLFDGLETLLEHLNAPQLAGPLMVHFELQLLADLGFGLDLGECAATGTTAELIYVSPKSGRAVCREAGQPYADRLLALPAFLRGRDHHTELRRADRADIVDAFSLTGYFLHRYVYEPRSLDASPAREGFVDAVKRALAAS</sequence>
<reference evidence="9 10" key="1">
    <citation type="submission" date="2020-07" db="EMBL/GenBank/DDBJ databases">
        <authorList>
            <person name="Li M."/>
        </authorList>
    </citation>
    <scope>NUCLEOTIDE SEQUENCE [LARGE SCALE GENOMIC DNA]</scope>
    <source>
        <strain evidence="9 10">DSM 23284</strain>
    </source>
</reference>
<keyword evidence="5 7" id="KW-0234">DNA repair</keyword>
<dbReference type="PANTHER" id="PTHR33991:SF1">
    <property type="entry name" value="DNA REPAIR PROTEIN RECO"/>
    <property type="match status" value="1"/>
</dbReference>
<dbReference type="GO" id="GO:0006302">
    <property type="term" value="P:double-strand break repair"/>
    <property type="evidence" value="ECO:0007669"/>
    <property type="project" value="TreeGrafter"/>
</dbReference>
<dbReference type="SUPFAM" id="SSF50249">
    <property type="entry name" value="Nucleic acid-binding proteins"/>
    <property type="match status" value="1"/>
</dbReference>
<organism evidence="9 10">
    <name type="scientific">Stappia taiwanensis</name>
    <dbReference type="NCBI Taxonomy" id="992267"/>
    <lineage>
        <taxon>Bacteria</taxon>
        <taxon>Pseudomonadati</taxon>
        <taxon>Pseudomonadota</taxon>
        <taxon>Alphaproteobacteria</taxon>
        <taxon>Hyphomicrobiales</taxon>
        <taxon>Stappiaceae</taxon>
        <taxon>Stappia</taxon>
    </lineage>
</organism>
<dbReference type="Gene3D" id="2.40.50.140">
    <property type="entry name" value="Nucleic acid-binding proteins"/>
    <property type="match status" value="1"/>
</dbReference>
<evidence type="ECO:0000313" key="9">
    <source>
        <dbReference type="EMBL" id="MBA4610187.1"/>
    </source>
</evidence>
<keyword evidence="3 7" id="KW-0227">DNA damage</keyword>
<evidence type="ECO:0000256" key="6">
    <source>
        <dbReference type="ARBA" id="ARBA00033409"/>
    </source>
</evidence>